<dbReference type="EMBL" id="CP104013">
    <property type="protein sequence ID" value="UYP46713.1"/>
    <property type="molecule type" value="Genomic_DNA"/>
</dbReference>
<organism evidence="1 2">
    <name type="scientific">Candidatus Lokiarchaeum ossiferum</name>
    <dbReference type="NCBI Taxonomy" id="2951803"/>
    <lineage>
        <taxon>Archaea</taxon>
        <taxon>Promethearchaeati</taxon>
        <taxon>Promethearchaeota</taxon>
        <taxon>Promethearchaeia</taxon>
        <taxon>Promethearchaeales</taxon>
        <taxon>Promethearchaeaceae</taxon>
        <taxon>Candidatus Lokiarchaeum</taxon>
    </lineage>
</organism>
<sequence>MEYDEAFHQKSDKKLRNEVKVIKSFQIKHFWIIEKNSSLNIFYHDFSQDGELDGIMISGLLSALNQFSEMKMGNQGIESVNMGNLSWVYYINSEANLLYVAATDQPSHYHLVLSQLKVLDRVFINEYKVKGIFWDFWDKETTQFDGFHTRIEKIHFQWKRAYQSTNLGEMFDLLGIYQNLFIKLIRIVENKFSGMRLKYILLNLKKLPLILETWSRKEGFEKTFEILHIFIPRVDMKKEKIIFVEANRNKLFEMKVEDVDIEIMIDLFNTSLKHYITIISKALGDHDWAQMFKEQIKPFLFKNWDFLAHLDVIKDLFHLFLD</sequence>
<protein>
    <submittedName>
        <fullName evidence="1">Uncharacterized protein</fullName>
    </submittedName>
</protein>
<evidence type="ECO:0000313" key="1">
    <source>
        <dbReference type="EMBL" id="UYP46713.1"/>
    </source>
</evidence>
<name>A0ABY6HTN0_9ARCH</name>
<dbReference type="Proteomes" id="UP001208689">
    <property type="component" value="Chromosome"/>
</dbReference>
<reference evidence="1" key="1">
    <citation type="submission" date="2022-09" db="EMBL/GenBank/DDBJ databases">
        <title>Actin cytoskeleton and complex cell architecture in an #Asgard archaeon.</title>
        <authorList>
            <person name="Ponce Toledo R.I."/>
            <person name="Schleper C."/>
            <person name="Rodrigues Oliveira T."/>
            <person name="Wollweber F."/>
            <person name="Xu J."/>
            <person name="Rittmann S."/>
            <person name="Klingl A."/>
            <person name="Pilhofer M."/>
        </authorList>
    </citation>
    <scope>NUCLEOTIDE SEQUENCE</scope>
    <source>
        <strain evidence="1">B-35</strain>
    </source>
</reference>
<evidence type="ECO:0000313" key="2">
    <source>
        <dbReference type="Proteomes" id="UP001208689"/>
    </source>
</evidence>
<proteinExistence type="predicted"/>
<keyword evidence="2" id="KW-1185">Reference proteome</keyword>
<accession>A0ABY6HTN0</accession>
<gene>
    <name evidence="1" type="ORF">NEF87_002998</name>
</gene>